<feature type="region of interest" description="Disordered" evidence="1">
    <location>
        <begin position="59"/>
        <end position="123"/>
    </location>
</feature>
<gene>
    <name evidence="2" type="ORF">CAPTEDRAFT_185696</name>
</gene>
<feature type="non-terminal residue" evidence="2">
    <location>
        <position position="1"/>
    </location>
</feature>
<evidence type="ECO:0000256" key="1">
    <source>
        <dbReference type="SAM" id="MobiDB-lite"/>
    </source>
</evidence>
<dbReference type="EMBL" id="AMQN01038437">
    <property type="status" value="NOT_ANNOTATED_CDS"/>
    <property type="molecule type" value="Genomic_DNA"/>
</dbReference>
<proteinExistence type="predicted"/>
<reference evidence="2 4" key="2">
    <citation type="journal article" date="2013" name="Nature">
        <title>Insights into bilaterian evolution from three spiralian genomes.</title>
        <authorList>
            <person name="Simakov O."/>
            <person name="Marletaz F."/>
            <person name="Cho S.J."/>
            <person name="Edsinger-Gonzales E."/>
            <person name="Havlak P."/>
            <person name="Hellsten U."/>
            <person name="Kuo D.H."/>
            <person name="Larsson T."/>
            <person name="Lv J."/>
            <person name="Arendt D."/>
            <person name="Savage R."/>
            <person name="Osoegawa K."/>
            <person name="de Jong P."/>
            <person name="Grimwood J."/>
            <person name="Chapman J.A."/>
            <person name="Shapiro H."/>
            <person name="Aerts A."/>
            <person name="Otillar R.P."/>
            <person name="Terry A.Y."/>
            <person name="Boore J.L."/>
            <person name="Grigoriev I.V."/>
            <person name="Lindberg D.R."/>
            <person name="Seaver E.C."/>
            <person name="Weisblat D.A."/>
            <person name="Putnam N.H."/>
            <person name="Rokhsar D.S."/>
        </authorList>
    </citation>
    <scope>NUCLEOTIDE SEQUENCE</scope>
    <source>
        <strain evidence="2 4">I ESC-2004</strain>
    </source>
</reference>
<evidence type="ECO:0000313" key="2">
    <source>
        <dbReference type="EMBL" id="ELU14871.1"/>
    </source>
</evidence>
<protein>
    <submittedName>
        <fullName evidence="2 3">Uncharacterized protein</fullName>
    </submittedName>
</protein>
<dbReference type="EMBL" id="KB294240">
    <property type="protein sequence ID" value="ELU14871.1"/>
    <property type="molecule type" value="Genomic_DNA"/>
</dbReference>
<keyword evidence="4" id="KW-1185">Reference proteome</keyword>
<sequence length="140" mass="15481">ELLSKLHQQQLAAVQQEQMRRVAQDMINQAYQQDVRQSQLRQQKDHENATHLLNEAFALTGPQPAVPQSSPPSQPENSANPRRGSALQRLLAEGSLSRTPTTAIQSSPNVAASNPPSEQRDPLLSAIREEFQMLQPPSNS</sequence>
<dbReference type="AlphaFoldDB" id="R7VEY7"/>
<feature type="compositionally biased region" description="Low complexity" evidence="1">
    <location>
        <begin position="106"/>
        <end position="117"/>
    </location>
</feature>
<dbReference type="HOGENOM" id="CLU_1840076_0_0_1"/>
<dbReference type="Proteomes" id="UP000014760">
    <property type="component" value="Unassembled WGS sequence"/>
</dbReference>
<evidence type="ECO:0000313" key="3">
    <source>
        <dbReference type="EnsemblMetazoa" id="CapteP185696"/>
    </source>
</evidence>
<evidence type="ECO:0000313" key="4">
    <source>
        <dbReference type="Proteomes" id="UP000014760"/>
    </source>
</evidence>
<name>R7VEY7_CAPTE</name>
<organism evidence="2">
    <name type="scientific">Capitella teleta</name>
    <name type="common">Polychaete worm</name>
    <dbReference type="NCBI Taxonomy" id="283909"/>
    <lineage>
        <taxon>Eukaryota</taxon>
        <taxon>Metazoa</taxon>
        <taxon>Spiralia</taxon>
        <taxon>Lophotrochozoa</taxon>
        <taxon>Annelida</taxon>
        <taxon>Polychaeta</taxon>
        <taxon>Sedentaria</taxon>
        <taxon>Scolecida</taxon>
        <taxon>Capitellidae</taxon>
        <taxon>Capitella</taxon>
    </lineage>
</organism>
<feature type="compositionally biased region" description="Polar residues" evidence="1">
    <location>
        <begin position="96"/>
        <end position="105"/>
    </location>
</feature>
<dbReference type="EnsemblMetazoa" id="CapteT185696">
    <property type="protein sequence ID" value="CapteP185696"/>
    <property type="gene ID" value="CapteG185696"/>
</dbReference>
<accession>R7VEY7</accession>
<reference evidence="3" key="3">
    <citation type="submission" date="2015-06" db="UniProtKB">
        <authorList>
            <consortium name="EnsemblMetazoa"/>
        </authorList>
    </citation>
    <scope>IDENTIFICATION</scope>
</reference>
<reference evidence="4" key="1">
    <citation type="submission" date="2012-12" db="EMBL/GenBank/DDBJ databases">
        <authorList>
            <person name="Hellsten U."/>
            <person name="Grimwood J."/>
            <person name="Chapman J.A."/>
            <person name="Shapiro H."/>
            <person name="Aerts A."/>
            <person name="Otillar R.P."/>
            <person name="Terry A.Y."/>
            <person name="Boore J.L."/>
            <person name="Simakov O."/>
            <person name="Marletaz F."/>
            <person name="Cho S.-J."/>
            <person name="Edsinger-Gonzales E."/>
            <person name="Havlak P."/>
            <person name="Kuo D.-H."/>
            <person name="Larsson T."/>
            <person name="Lv J."/>
            <person name="Arendt D."/>
            <person name="Savage R."/>
            <person name="Osoegawa K."/>
            <person name="de Jong P."/>
            <person name="Lindberg D.R."/>
            <person name="Seaver E.C."/>
            <person name="Weisblat D.A."/>
            <person name="Putnam N.H."/>
            <person name="Grigoriev I.V."/>
            <person name="Rokhsar D.S."/>
        </authorList>
    </citation>
    <scope>NUCLEOTIDE SEQUENCE</scope>
    <source>
        <strain evidence="4">I ESC-2004</strain>
    </source>
</reference>